<evidence type="ECO:0000313" key="2">
    <source>
        <dbReference type="EMBL" id="KAF9528258.1"/>
    </source>
</evidence>
<comment type="caution">
    <text evidence="2">The sequence shown here is derived from an EMBL/GenBank/DDBJ whole genome shotgun (WGS) entry which is preliminary data.</text>
</comment>
<gene>
    <name evidence="2" type="ORF">CPB83DRAFT_854717</name>
</gene>
<sequence>MDSIYSQFLSFSPPSLRERLHRVLSAVVVLEHPTMATLSDLLELDSSDILPTLQNLGLIVEIEELPTLPPTLAEFPLATYISPIVSFQDVAWKEFFTDQSRAKDFWIDYEAARKTLQNRADHLLSTSISPSPIAMHRSTWKTIFHGLSGLWPENEDYERSWDDSWPLFALELKNFQHADLAHQRLVTSNPQSIMTFCLLLRCCKEGTDDEYLSEEGVNFKTAQSVVAAALREWFEDQSPNSTGMFDILPYLFRSETSMWTETVQEMSNQPHLSWDIVLGIIDRSRGFVNLDTGNVYAFHDPTSHPLRVCVDWSLMDVIENSNLVGSEFFKAYREVRIRALRDTYEAFLNEEDLTLLKHKAWDLFLKPMRDSYILILNPDIDDPPSCSLSILIDRIHSPQSLSVLLGPNLAYLGCHTLFTPLMSFVILNCQKASMLGPSFKNLHQKLKDLLVIFLQNGALTAAFADPDTHDALQRRHNITIYRTISNLEGFDRGQWLDLIDNTAHTTILEFFLGEDLVRCFYGWKPSTAAVEWARHFAEATYSSKIIECLLALHARLHDHTTGSKIIIKYKPLLSPGSFTDGLGAWKEKYVEQNSTAAVVLNNLRVQLSSIDWSDVIEYEDESDESDDEEDTDANSGEDDEESDDEES</sequence>
<evidence type="ECO:0000313" key="3">
    <source>
        <dbReference type="Proteomes" id="UP000807306"/>
    </source>
</evidence>
<organism evidence="2 3">
    <name type="scientific">Crepidotus variabilis</name>
    <dbReference type="NCBI Taxonomy" id="179855"/>
    <lineage>
        <taxon>Eukaryota</taxon>
        <taxon>Fungi</taxon>
        <taxon>Dikarya</taxon>
        <taxon>Basidiomycota</taxon>
        <taxon>Agaricomycotina</taxon>
        <taxon>Agaricomycetes</taxon>
        <taxon>Agaricomycetidae</taxon>
        <taxon>Agaricales</taxon>
        <taxon>Agaricineae</taxon>
        <taxon>Crepidotaceae</taxon>
        <taxon>Crepidotus</taxon>
    </lineage>
</organism>
<dbReference type="EMBL" id="MU157854">
    <property type="protein sequence ID" value="KAF9528258.1"/>
    <property type="molecule type" value="Genomic_DNA"/>
</dbReference>
<name>A0A9P6JPX2_9AGAR</name>
<proteinExistence type="predicted"/>
<keyword evidence="3" id="KW-1185">Reference proteome</keyword>
<evidence type="ECO:0000256" key="1">
    <source>
        <dbReference type="SAM" id="MobiDB-lite"/>
    </source>
</evidence>
<feature type="region of interest" description="Disordered" evidence="1">
    <location>
        <begin position="617"/>
        <end position="647"/>
    </location>
</feature>
<dbReference type="Proteomes" id="UP000807306">
    <property type="component" value="Unassembled WGS sequence"/>
</dbReference>
<accession>A0A9P6JPX2</accession>
<reference evidence="2" key="1">
    <citation type="submission" date="2020-11" db="EMBL/GenBank/DDBJ databases">
        <authorList>
            <consortium name="DOE Joint Genome Institute"/>
            <person name="Ahrendt S."/>
            <person name="Riley R."/>
            <person name="Andreopoulos W."/>
            <person name="Labutti K."/>
            <person name="Pangilinan J."/>
            <person name="Ruiz-Duenas F.J."/>
            <person name="Barrasa J.M."/>
            <person name="Sanchez-Garcia M."/>
            <person name="Camarero S."/>
            <person name="Miyauchi S."/>
            <person name="Serrano A."/>
            <person name="Linde D."/>
            <person name="Babiker R."/>
            <person name="Drula E."/>
            <person name="Ayuso-Fernandez I."/>
            <person name="Pacheco R."/>
            <person name="Padilla G."/>
            <person name="Ferreira P."/>
            <person name="Barriuso J."/>
            <person name="Kellner H."/>
            <person name="Castanera R."/>
            <person name="Alfaro M."/>
            <person name="Ramirez L."/>
            <person name="Pisabarro A.G."/>
            <person name="Kuo A."/>
            <person name="Tritt A."/>
            <person name="Lipzen A."/>
            <person name="He G."/>
            <person name="Yan M."/>
            <person name="Ng V."/>
            <person name="Cullen D."/>
            <person name="Martin F."/>
            <person name="Rosso M.-N."/>
            <person name="Henrissat B."/>
            <person name="Hibbett D."/>
            <person name="Martinez A.T."/>
            <person name="Grigoriev I.V."/>
        </authorList>
    </citation>
    <scope>NUCLEOTIDE SEQUENCE</scope>
    <source>
        <strain evidence="2">CBS 506.95</strain>
    </source>
</reference>
<protein>
    <submittedName>
        <fullName evidence="2">Uncharacterized protein</fullName>
    </submittedName>
</protein>
<dbReference type="AlphaFoldDB" id="A0A9P6JPX2"/>